<reference evidence="5" key="1">
    <citation type="submission" date="2021-02" db="EMBL/GenBank/DDBJ databases">
        <authorList>
            <person name="Nowell W R."/>
        </authorList>
    </citation>
    <scope>NUCLEOTIDE SEQUENCE</scope>
</reference>
<name>A0A817XLG7_9BILA</name>
<dbReference type="Proteomes" id="UP000663838">
    <property type="component" value="Unassembled WGS sequence"/>
</dbReference>
<evidence type="ECO:0000313" key="7">
    <source>
        <dbReference type="EMBL" id="CAF4214442.1"/>
    </source>
</evidence>
<evidence type="ECO:0000313" key="5">
    <source>
        <dbReference type="EMBL" id="CAF3368189.1"/>
    </source>
</evidence>
<comment type="caution">
    <text evidence="5">The sequence shown here is derived from an EMBL/GenBank/DDBJ whole genome shotgun (WGS) entry which is preliminary data.</text>
</comment>
<evidence type="ECO:0000313" key="10">
    <source>
        <dbReference type="EMBL" id="CAF4725763.1"/>
    </source>
</evidence>
<dbReference type="Proteomes" id="UP000663869">
    <property type="component" value="Unassembled WGS sequence"/>
</dbReference>
<evidence type="ECO:0000313" key="12">
    <source>
        <dbReference type="Proteomes" id="UP000663872"/>
    </source>
</evidence>
<dbReference type="EMBL" id="CAJNYV010001144">
    <property type="protein sequence ID" value="CAF3407147.1"/>
    <property type="molecule type" value="Genomic_DNA"/>
</dbReference>
<dbReference type="EMBL" id="CAJOBS010002210">
    <property type="protein sequence ID" value="CAF4799348.1"/>
    <property type="molecule type" value="Genomic_DNA"/>
</dbReference>
<sequence>MFSLHDLHWIAAILNPRTHANCLVKAEIAKIIETHQIDYNSPLPSSGNASSSSPSRKKFKSYTTQFDDEADFDKGTNNMTTVKRVRRELEI</sequence>
<evidence type="ECO:0000313" key="9">
    <source>
        <dbReference type="EMBL" id="CAF4501106.1"/>
    </source>
</evidence>
<evidence type="ECO:0000313" key="3">
    <source>
        <dbReference type="EMBL" id="CAF3323477.1"/>
    </source>
</evidence>
<dbReference type="Proteomes" id="UP000663848">
    <property type="component" value="Unassembled WGS sequence"/>
</dbReference>
<dbReference type="EMBL" id="CAJNYT010000739">
    <property type="protein sequence ID" value="CAF3368189.1"/>
    <property type="molecule type" value="Genomic_DNA"/>
</dbReference>
<dbReference type="Proteomes" id="UP000663862">
    <property type="component" value="Unassembled WGS sequence"/>
</dbReference>
<gene>
    <name evidence="4" type="ORF">FME351_LOCUS1719</name>
    <name evidence="5" type="ORF">GRG538_LOCUS7067</name>
    <name evidence="9" type="ORF">HFQ381_LOCUS27774</name>
    <name evidence="6" type="ORF">KIK155_LOCUS8685</name>
    <name evidence="3" type="ORF">LUA448_LOCUS10188</name>
    <name evidence="10" type="ORF">QYT958_LOCUS19255</name>
    <name evidence="2" type="ORF">TIS948_LOCUS17350</name>
    <name evidence="11" type="ORF">TOA249_LOCUS23253</name>
    <name evidence="7" type="ORF">TSG867_LOCUS899</name>
    <name evidence="8" type="ORF">UJA718_LOCUS18458</name>
</gene>
<dbReference type="AlphaFoldDB" id="A0A817XLG7"/>
<dbReference type="Proteomes" id="UP000663825">
    <property type="component" value="Unassembled WGS sequence"/>
</dbReference>
<evidence type="ECO:0000313" key="13">
    <source>
        <dbReference type="Proteomes" id="UP000663873"/>
    </source>
</evidence>
<dbReference type="EMBL" id="CAJNYD010001200">
    <property type="protein sequence ID" value="CAF3323477.1"/>
    <property type="molecule type" value="Genomic_DNA"/>
</dbReference>
<dbReference type="OrthoDB" id="1607513at2759"/>
<evidence type="ECO:0000313" key="8">
    <source>
        <dbReference type="EMBL" id="CAF4391635.1"/>
    </source>
</evidence>
<protein>
    <submittedName>
        <fullName evidence="5">Uncharacterized protein</fullName>
    </submittedName>
</protein>
<evidence type="ECO:0000313" key="11">
    <source>
        <dbReference type="EMBL" id="CAF4799348.1"/>
    </source>
</evidence>
<dbReference type="Proteomes" id="UP000663873">
    <property type="component" value="Unassembled WGS sequence"/>
</dbReference>
<evidence type="ECO:0000313" key="2">
    <source>
        <dbReference type="EMBL" id="CAF3288251.1"/>
    </source>
</evidence>
<dbReference type="Proteomes" id="UP000663851">
    <property type="component" value="Unassembled WGS sequence"/>
</dbReference>
<feature type="region of interest" description="Disordered" evidence="1">
    <location>
        <begin position="38"/>
        <end position="62"/>
    </location>
</feature>
<evidence type="ECO:0000313" key="4">
    <source>
        <dbReference type="EMBL" id="CAF3324266.1"/>
    </source>
</evidence>
<dbReference type="EMBL" id="CAJOBO010003706">
    <property type="protein sequence ID" value="CAF4501106.1"/>
    <property type="molecule type" value="Genomic_DNA"/>
</dbReference>
<feature type="compositionally biased region" description="Low complexity" evidence="1">
    <location>
        <begin position="41"/>
        <end position="54"/>
    </location>
</feature>
<dbReference type="EMBL" id="CAJOBR010003154">
    <property type="protein sequence ID" value="CAF4725763.1"/>
    <property type="molecule type" value="Genomic_DNA"/>
</dbReference>
<dbReference type="Proteomes" id="UP000663833">
    <property type="component" value="Unassembled WGS sequence"/>
</dbReference>
<dbReference type="EMBL" id="CAJOBQ010000018">
    <property type="protein sequence ID" value="CAF4214442.1"/>
    <property type="molecule type" value="Genomic_DNA"/>
</dbReference>
<proteinExistence type="predicted"/>
<keyword evidence="13" id="KW-1185">Reference proteome</keyword>
<evidence type="ECO:0000313" key="6">
    <source>
        <dbReference type="EMBL" id="CAF3407147.1"/>
    </source>
</evidence>
<dbReference type="EMBL" id="CAJNYU010000038">
    <property type="protein sequence ID" value="CAF3324266.1"/>
    <property type="molecule type" value="Genomic_DNA"/>
</dbReference>
<accession>A0A817XLG7</accession>
<dbReference type="Proteomes" id="UP000663865">
    <property type="component" value="Unassembled WGS sequence"/>
</dbReference>
<evidence type="ECO:0000256" key="1">
    <source>
        <dbReference type="SAM" id="MobiDB-lite"/>
    </source>
</evidence>
<dbReference type="Proteomes" id="UP000663872">
    <property type="component" value="Unassembled WGS sequence"/>
</dbReference>
<organism evidence="5 12">
    <name type="scientific">Rotaria socialis</name>
    <dbReference type="NCBI Taxonomy" id="392032"/>
    <lineage>
        <taxon>Eukaryota</taxon>
        <taxon>Metazoa</taxon>
        <taxon>Spiralia</taxon>
        <taxon>Gnathifera</taxon>
        <taxon>Rotifera</taxon>
        <taxon>Eurotatoria</taxon>
        <taxon>Bdelloidea</taxon>
        <taxon>Philodinida</taxon>
        <taxon>Philodinidae</taxon>
        <taxon>Rotaria</taxon>
    </lineage>
</organism>
<dbReference type="EMBL" id="CAJNXB010002920">
    <property type="protein sequence ID" value="CAF3288251.1"/>
    <property type="molecule type" value="Genomic_DNA"/>
</dbReference>
<dbReference type="EMBL" id="CAJOBP010003137">
    <property type="protein sequence ID" value="CAF4391635.1"/>
    <property type="molecule type" value="Genomic_DNA"/>
</dbReference>